<dbReference type="Gene3D" id="3.30.160.620">
    <property type="match status" value="1"/>
</dbReference>
<organism evidence="1 2">
    <name type="scientific">Paludifilum halophilum</name>
    <dbReference type="NCBI Taxonomy" id="1642702"/>
    <lineage>
        <taxon>Bacteria</taxon>
        <taxon>Bacillati</taxon>
        <taxon>Bacillota</taxon>
        <taxon>Bacilli</taxon>
        <taxon>Bacillales</taxon>
        <taxon>Thermoactinomycetaceae</taxon>
        <taxon>Paludifilum</taxon>
    </lineage>
</organism>
<dbReference type="Pfam" id="PF12910">
    <property type="entry name" value="PHD_like"/>
    <property type="match status" value="1"/>
</dbReference>
<accession>A0A235B4A9</accession>
<name>A0A235B4A9_9BACL</name>
<dbReference type="OrthoDB" id="2374448at2"/>
<proteinExistence type="predicted"/>
<dbReference type="InterPro" id="IPR035424">
    <property type="entry name" value="Antitoxin_RelB"/>
</dbReference>
<protein>
    <recommendedName>
        <fullName evidence="3">Antitoxin of toxin-antitoxin, RelE / RelB, TA system</fullName>
    </recommendedName>
</protein>
<dbReference type="AlphaFoldDB" id="A0A235B4A9"/>
<evidence type="ECO:0000313" key="2">
    <source>
        <dbReference type="Proteomes" id="UP000215459"/>
    </source>
</evidence>
<reference evidence="1 2" key="1">
    <citation type="submission" date="2017-07" db="EMBL/GenBank/DDBJ databases">
        <title>The genome sequence of Paludifilum halophilum highlights mechanisms for microbial adaptation to high salt environemnts.</title>
        <authorList>
            <person name="Belbahri L."/>
        </authorList>
    </citation>
    <scope>NUCLEOTIDE SEQUENCE [LARGE SCALE GENOMIC DNA]</scope>
    <source>
        <strain evidence="1 2">DSM 102817</strain>
    </source>
</reference>
<keyword evidence="2" id="KW-1185">Reference proteome</keyword>
<comment type="caution">
    <text evidence="1">The sequence shown here is derived from an EMBL/GenBank/DDBJ whole genome shotgun (WGS) entry which is preliminary data.</text>
</comment>
<evidence type="ECO:0008006" key="3">
    <source>
        <dbReference type="Google" id="ProtNLM"/>
    </source>
</evidence>
<gene>
    <name evidence="1" type="ORF">CHM34_12055</name>
</gene>
<dbReference type="Gene3D" id="3.40.1620.10">
    <property type="entry name" value="YefM-like domain"/>
    <property type="match status" value="1"/>
</dbReference>
<dbReference type="EMBL" id="NOWF01000007">
    <property type="protein sequence ID" value="OYD07124.1"/>
    <property type="molecule type" value="Genomic_DNA"/>
</dbReference>
<dbReference type="Proteomes" id="UP000215459">
    <property type="component" value="Unassembled WGS sequence"/>
</dbReference>
<sequence length="142" mass="16610">MIMQIVNATDVRREWGRFIDDVVRERPKAIQRNRDRILALSMAHAQELLKDIRFRLEYEQEPDGSVSGSLEGFDLVDHAPTVEALRESLADQLIEYAERYLEEFNLYFNAPNRRTHFPYVLRVQLAENKDEVTGLIEYADPA</sequence>
<evidence type="ECO:0000313" key="1">
    <source>
        <dbReference type="EMBL" id="OYD07124.1"/>
    </source>
</evidence>
<dbReference type="RefSeq" id="WP_094264867.1">
    <property type="nucleotide sequence ID" value="NZ_NOWF01000007.1"/>
</dbReference>